<dbReference type="AlphaFoldDB" id="A0A8J3J0J3"/>
<comment type="caution">
    <text evidence="2">The sequence shown here is derived from an EMBL/GenBank/DDBJ whole genome shotgun (WGS) entry which is preliminary data.</text>
</comment>
<reference evidence="2" key="1">
    <citation type="submission" date="2020-10" db="EMBL/GenBank/DDBJ databases">
        <title>Taxonomic study of unclassified bacteria belonging to the class Ktedonobacteria.</title>
        <authorList>
            <person name="Yabe S."/>
            <person name="Wang C.M."/>
            <person name="Zheng Y."/>
            <person name="Sakai Y."/>
            <person name="Cavaletti L."/>
            <person name="Monciardini P."/>
            <person name="Donadio S."/>
        </authorList>
    </citation>
    <scope>NUCLEOTIDE SEQUENCE</scope>
    <source>
        <strain evidence="2">ID150040</strain>
    </source>
</reference>
<dbReference type="RefSeq" id="WP_220210022.1">
    <property type="nucleotide sequence ID" value="NZ_BNJK01000002.1"/>
</dbReference>
<feature type="region of interest" description="Disordered" evidence="1">
    <location>
        <begin position="1"/>
        <end position="27"/>
    </location>
</feature>
<protein>
    <submittedName>
        <fullName evidence="2">Uncharacterized protein</fullName>
    </submittedName>
</protein>
<dbReference type="EMBL" id="BNJK01000002">
    <property type="protein sequence ID" value="GHO99376.1"/>
    <property type="molecule type" value="Genomic_DNA"/>
</dbReference>
<dbReference type="Proteomes" id="UP000597444">
    <property type="component" value="Unassembled WGS sequence"/>
</dbReference>
<keyword evidence="3" id="KW-1185">Reference proteome</keyword>
<feature type="compositionally biased region" description="Basic residues" evidence="1">
    <location>
        <begin position="1"/>
        <end position="10"/>
    </location>
</feature>
<evidence type="ECO:0000313" key="3">
    <source>
        <dbReference type="Proteomes" id="UP000597444"/>
    </source>
</evidence>
<organism evidence="2 3">
    <name type="scientific">Reticulibacter mediterranei</name>
    <dbReference type="NCBI Taxonomy" id="2778369"/>
    <lineage>
        <taxon>Bacteria</taxon>
        <taxon>Bacillati</taxon>
        <taxon>Chloroflexota</taxon>
        <taxon>Ktedonobacteria</taxon>
        <taxon>Ktedonobacterales</taxon>
        <taxon>Reticulibacteraceae</taxon>
        <taxon>Reticulibacter</taxon>
    </lineage>
</organism>
<sequence length="207" mass="24026">MEGINRKSKGHERSHSADDASASQSDVHDDFYRSSCFRFAEETTIDGWRSYQGTGKWWSHKEAGGWEEYGASERSMTQAEHSLYREYTQLIKSGRHDDITDEQRAASAKQRRIHLGSSEARAAHNSKVTAMNREAAYARRYLQAMLDIDVKYSETDRQTRKKVTRATINKVYEEAQKLGYREDKETLVRRAYRHEQNPDSYQDSDGE</sequence>
<gene>
    <name evidence="2" type="ORF">KSF_094240</name>
</gene>
<evidence type="ECO:0000313" key="2">
    <source>
        <dbReference type="EMBL" id="GHO99376.1"/>
    </source>
</evidence>
<proteinExistence type="predicted"/>
<accession>A0A8J3J0J3</accession>
<evidence type="ECO:0000256" key="1">
    <source>
        <dbReference type="SAM" id="MobiDB-lite"/>
    </source>
</evidence>
<name>A0A8J3J0J3_9CHLR</name>